<evidence type="ECO:0000313" key="5">
    <source>
        <dbReference type="EMBL" id="GBO85934.1"/>
    </source>
</evidence>
<evidence type="ECO:0000256" key="1">
    <source>
        <dbReference type="ARBA" id="ARBA00010116"/>
    </source>
</evidence>
<dbReference type="InterPro" id="IPR003344">
    <property type="entry name" value="Big_1_dom"/>
</dbReference>
<comment type="caution">
    <text evidence="5">The sequence shown here is derived from an EMBL/GenBank/DDBJ whole genome shotgun (WGS) entry which is preliminary data.</text>
</comment>
<dbReference type="Gene3D" id="2.60.40.10">
    <property type="entry name" value="Immunoglobulins"/>
    <property type="match status" value="4"/>
</dbReference>
<dbReference type="Proteomes" id="UP000340077">
    <property type="component" value="Unassembled WGS sequence"/>
</dbReference>
<dbReference type="SMART" id="SM00634">
    <property type="entry name" value="BID_1"/>
    <property type="match status" value="4"/>
</dbReference>
<evidence type="ECO:0000256" key="2">
    <source>
        <dbReference type="SAM" id="MobiDB-lite"/>
    </source>
</evidence>
<evidence type="ECO:0000313" key="6">
    <source>
        <dbReference type="Proteomes" id="UP000340077"/>
    </source>
</evidence>
<gene>
    <name evidence="5" type="ORF">MS5N3_33850</name>
</gene>
<dbReference type="PROSITE" id="PS51127">
    <property type="entry name" value="BIG1"/>
    <property type="match status" value="3"/>
</dbReference>
<keyword evidence="3" id="KW-0732">Signal</keyword>
<keyword evidence="6" id="KW-1185">Reference proteome</keyword>
<protein>
    <recommendedName>
        <fullName evidence="4">Big-1 domain-containing protein</fullName>
    </recommendedName>
</protein>
<dbReference type="EMBL" id="BGZH01000004">
    <property type="protein sequence ID" value="GBO85934.1"/>
    <property type="molecule type" value="Genomic_DNA"/>
</dbReference>
<evidence type="ECO:0000259" key="4">
    <source>
        <dbReference type="PROSITE" id="PS51127"/>
    </source>
</evidence>
<feature type="region of interest" description="Disordered" evidence="2">
    <location>
        <begin position="605"/>
        <end position="626"/>
    </location>
</feature>
<accession>A0A5M3PSU2</accession>
<feature type="chain" id="PRO_5024434984" description="Big-1 domain-containing protein" evidence="3">
    <location>
        <begin position="21"/>
        <end position="626"/>
    </location>
</feature>
<dbReference type="GO" id="GO:0009279">
    <property type="term" value="C:cell outer membrane"/>
    <property type="evidence" value="ECO:0007669"/>
    <property type="project" value="TreeGrafter"/>
</dbReference>
<dbReference type="PROSITE" id="PS51257">
    <property type="entry name" value="PROKAR_LIPOPROTEIN"/>
    <property type="match status" value="1"/>
</dbReference>
<dbReference type="PROSITE" id="PS50194">
    <property type="entry name" value="FILAMIN_REPEAT"/>
    <property type="match status" value="1"/>
</dbReference>
<feature type="signal peptide" evidence="3">
    <location>
        <begin position="1"/>
        <end position="20"/>
    </location>
</feature>
<dbReference type="PANTHER" id="PTHR39576">
    <property type="entry name" value="ATTACHING AND EFFACING PROTEIN HOMOLOG-RELATED-RELATED"/>
    <property type="match status" value="1"/>
</dbReference>
<proteinExistence type="inferred from homology"/>
<feature type="domain" description="Big-1" evidence="4">
    <location>
        <begin position="246"/>
        <end position="330"/>
    </location>
</feature>
<name>A0A5M3PSU2_9GAMM</name>
<dbReference type="Pfam" id="PF02369">
    <property type="entry name" value="Big_1"/>
    <property type="match status" value="3"/>
</dbReference>
<sequence length="626" mass="63257">MSGKFGLTMAASLLSLLLVACGGDSGSSPLAGPGNNNGGGDDDGGQVTAGSINLLSDSPQIGTAANSQVTLTATVQDSNGILLPEVPVTFSTSGAALQVVNAVTDPNGNAQAILTNSSNPQNRTISVTATAGGQSDTVSVQATGTGISISGPTAVSIGATASYTVRLTDSNGNGISGETVSVSSSGSNTLTSASQTTSATGTVSLGFTANTGGTDTITVSAYSGSSTVQASIDVQVDQDSFLFNDPDPTQIETVNLNTPETVTVVLTSGGAPVNGETITFSATRGTLSATQVSTANGEASVDISSSTAGPSIISATTADGLTATRQIEFVATNPTSLIIQANDTQLNPQQETEVTAVLRDAQNNLVKGQPVTFSIVTDESNGQLLESQATTDSLGRATVTYQAGNSGTASDGVVIQAQTSAGTQPSSTISLTVGGQALRITLGTGNEIIEPDSVRYDREWVAFVTDVNGAPVSGVNVELKLLPISYGKGVYVATDIDGDGEPDQWVPNRSATCDAEDVNLNGILDQNEDQNNNQKLEPSNDATFAPATLTTGDDGSAMFSLLYPQSNCSWADFRLTATVEVEGSESQGTAEFTLSCSASDLNNIEASPPGGIESKYGSAAICSDPN</sequence>
<dbReference type="InterPro" id="IPR008964">
    <property type="entry name" value="Invasin/intimin_cell_adhesion"/>
</dbReference>
<dbReference type="SUPFAM" id="SSF49373">
    <property type="entry name" value="Invasin/intimin cell-adhesion fragments"/>
    <property type="match status" value="4"/>
</dbReference>
<feature type="domain" description="Big-1" evidence="4">
    <location>
        <begin position="51"/>
        <end position="143"/>
    </location>
</feature>
<dbReference type="PANTHER" id="PTHR39576:SF1">
    <property type="entry name" value="INVASIN"/>
    <property type="match status" value="1"/>
</dbReference>
<evidence type="ECO:0000256" key="3">
    <source>
        <dbReference type="SAM" id="SignalP"/>
    </source>
</evidence>
<comment type="similarity">
    <text evidence="1">Belongs to the intimin/invasin family.</text>
</comment>
<reference evidence="5 6" key="1">
    <citation type="journal article" date="2019" name="J. Gen. Appl. Microbiol.">
        <title>Aerobic degradation of cis-dichloroethene by the marine bacterium Marinobacter salsuginis strain 5N-3.</title>
        <authorList>
            <person name="Inoue Y."/>
            <person name="Fukunaga Y."/>
            <person name="Katsumata H."/>
            <person name="Ohji S."/>
            <person name="Hosoyama A."/>
            <person name="Mori K."/>
            <person name="Ando K."/>
        </authorList>
    </citation>
    <scope>NUCLEOTIDE SEQUENCE [LARGE SCALE GENOMIC DNA]</scope>
    <source>
        <strain evidence="5 6">5N-3</strain>
    </source>
</reference>
<organism evidence="5 6">
    <name type="scientific">Marinobacter salsuginis</name>
    <dbReference type="NCBI Taxonomy" id="418719"/>
    <lineage>
        <taxon>Bacteria</taxon>
        <taxon>Pseudomonadati</taxon>
        <taxon>Pseudomonadota</taxon>
        <taxon>Gammaproteobacteria</taxon>
        <taxon>Pseudomonadales</taxon>
        <taxon>Marinobacteraceae</taxon>
        <taxon>Marinobacter</taxon>
    </lineage>
</organism>
<feature type="domain" description="Big-1" evidence="4">
    <location>
        <begin position="335"/>
        <end position="432"/>
    </location>
</feature>
<dbReference type="InterPro" id="IPR017868">
    <property type="entry name" value="Filamin/ABP280_repeat-like"/>
</dbReference>
<dbReference type="InterPro" id="IPR013783">
    <property type="entry name" value="Ig-like_fold"/>
</dbReference>
<dbReference type="AlphaFoldDB" id="A0A5M3PSU2"/>
<dbReference type="InterPro" id="IPR051715">
    <property type="entry name" value="Intimin-Invasin_domain"/>
</dbReference>